<dbReference type="PROSITE" id="PS01211">
    <property type="entry name" value="UPF0001"/>
    <property type="match status" value="1"/>
</dbReference>
<dbReference type="AlphaFoldDB" id="A0A941EX99"/>
<comment type="cofactor">
    <cofactor evidence="3">
        <name>pyridoxal 5'-phosphate</name>
        <dbReference type="ChEBI" id="CHEBI:597326"/>
    </cofactor>
</comment>
<keyword evidence="1 2" id="KW-0663">Pyridoxal phosphate</keyword>
<dbReference type="HAMAP" id="MF_02087">
    <property type="entry name" value="PLP_homeostasis"/>
    <property type="match status" value="1"/>
</dbReference>
<dbReference type="CDD" id="cd00635">
    <property type="entry name" value="PLPDE_III_YBL036c_like"/>
    <property type="match status" value="1"/>
</dbReference>
<comment type="caution">
    <text evidence="6">The sequence shown here is derived from an EMBL/GenBank/DDBJ whole genome shotgun (WGS) entry which is preliminary data.</text>
</comment>
<evidence type="ECO:0000256" key="3">
    <source>
        <dbReference type="PIRSR" id="PIRSR004848-1"/>
    </source>
</evidence>
<dbReference type="PANTHER" id="PTHR10146:SF14">
    <property type="entry name" value="PYRIDOXAL PHOSPHATE HOMEOSTASIS PROTEIN"/>
    <property type="match status" value="1"/>
</dbReference>
<accession>A0A941EX99</accession>
<feature type="domain" description="Alanine racemase N-terminal" evidence="5">
    <location>
        <begin position="36"/>
        <end position="245"/>
    </location>
</feature>
<evidence type="ECO:0000259" key="5">
    <source>
        <dbReference type="Pfam" id="PF01168"/>
    </source>
</evidence>
<dbReference type="RefSeq" id="WP_212530129.1">
    <property type="nucleotide sequence ID" value="NZ_JAGSOG010000103.1"/>
</dbReference>
<dbReference type="Pfam" id="PF01168">
    <property type="entry name" value="Ala_racemase_N"/>
    <property type="match status" value="1"/>
</dbReference>
<dbReference type="EMBL" id="JAGSOG010000103">
    <property type="protein sequence ID" value="MBR7835639.1"/>
    <property type="molecule type" value="Genomic_DNA"/>
</dbReference>
<evidence type="ECO:0000313" key="6">
    <source>
        <dbReference type="EMBL" id="MBR7835639.1"/>
    </source>
</evidence>
<comment type="similarity">
    <text evidence="2 4">Belongs to the pyridoxal phosphate-binding protein YggS/PROSC family.</text>
</comment>
<dbReference type="PANTHER" id="PTHR10146">
    <property type="entry name" value="PROLINE SYNTHETASE CO-TRANSCRIBED BACTERIAL HOMOLOG PROTEIN"/>
    <property type="match status" value="1"/>
</dbReference>
<sequence>MSEADAARRAEIAANLETVRARIAGACAAAGRSAAEVNLVAVTKFRPASDALHLFALGQRLFGENRDQEAAAKSAEVAAVLSAVPRDQWPEWHFIGQLQTNKAKSVVSYADAVESVDRVELVAALAKAAERSGRRPRCFVQVNLDPRAVRESGGRGGAHPDEILQVADAVADSGALRLEGLMAVAPLDAPPEPAFERLAALAAKLRGVHPDAVSLSAGMSGDLEAAVAVGATHVRIGSALLGGRPPLR</sequence>
<dbReference type="SUPFAM" id="SSF51419">
    <property type="entry name" value="PLP-binding barrel"/>
    <property type="match status" value="1"/>
</dbReference>
<dbReference type="InterPro" id="IPR029066">
    <property type="entry name" value="PLP-binding_barrel"/>
</dbReference>
<organism evidence="6 7">
    <name type="scientific">Actinospica durhamensis</name>
    <dbReference type="NCBI Taxonomy" id="1508375"/>
    <lineage>
        <taxon>Bacteria</taxon>
        <taxon>Bacillati</taxon>
        <taxon>Actinomycetota</taxon>
        <taxon>Actinomycetes</taxon>
        <taxon>Catenulisporales</taxon>
        <taxon>Actinospicaceae</taxon>
        <taxon>Actinospica</taxon>
    </lineage>
</organism>
<dbReference type="Proteomes" id="UP000675781">
    <property type="component" value="Unassembled WGS sequence"/>
</dbReference>
<evidence type="ECO:0000256" key="1">
    <source>
        <dbReference type="ARBA" id="ARBA00022898"/>
    </source>
</evidence>
<evidence type="ECO:0000313" key="7">
    <source>
        <dbReference type="Proteomes" id="UP000675781"/>
    </source>
</evidence>
<protein>
    <recommendedName>
        <fullName evidence="2">Pyridoxal phosphate homeostasis protein</fullName>
        <shortName evidence="2">PLP homeostasis protein</shortName>
    </recommendedName>
</protein>
<evidence type="ECO:0000256" key="2">
    <source>
        <dbReference type="HAMAP-Rule" id="MF_02087"/>
    </source>
</evidence>
<name>A0A941EX99_9ACTN</name>
<dbReference type="GO" id="GO:0030170">
    <property type="term" value="F:pyridoxal phosphate binding"/>
    <property type="evidence" value="ECO:0007669"/>
    <property type="project" value="UniProtKB-UniRule"/>
</dbReference>
<dbReference type="PIRSF" id="PIRSF004848">
    <property type="entry name" value="YBL036c_PLPDEIII"/>
    <property type="match status" value="1"/>
</dbReference>
<reference evidence="6" key="1">
    <citation type="submission" date="2021-04" db="EMBL/GenBank/DDBJ databases">
        <title>Genome based classification of Actinospica acidithermotolerans sp. nov., an actinobacterium isolated from an Indonesian hot spring.</title>
        <authorList>
            <person name="Kusuma A.B."/>
            <person name="Putra K.E."/>
            <person name="Nafisah S."/>
            <person name="Loh J."/>
            <person name="Nouioui I."/>
            <person name="Goodfellow M."/>
        </authorList>
    </citation>
    <scope>NUCLEOTIDE SEQUENCE</scope>
    <source>
        <strain evidence="6">CSCA 57</strain>
    </source>
</reference>
<dbReference type="NCBIfam" id="TIGR00044">
    <property type="entry name" value="YggS family pyridoxal phosphate-dependent enzyme"/>
    <property type="match status" value="1"/>
</dbReference>
<proteinExistence type="inferred from homology"/>
<dbReference type="InterPro" id="IPR011078">
    <property type="entry name" value="PyrdxlP_homeostasis"/>
</dbReference>
<comment type="function">
    <text evidence="2">Pyridoxal 5'-phosphate (PLP)-binding protein, which is involved in PLP homeostasis.</text>
</comment>
<dbReference type="Gene3D" id="3.20.20.10">
    <property type="entry name" value="Alanine racemase"/>
    <property type="match status" value="1"/>
</dbReference>
<keyword evidence="7" id="KW-1185">Reference proteome</keyword>
<dbReference type="InterPro" id="IPR001608">
    <property type="entry name" value="Ala_racemase_N"/>
</dbReference>
<evidence type="ECO:0000256" key="4">
    <source>
        <dbReference type="RuleBase" id="RU004514"/>
    </source>
</evidence>
<gene>
    <name evidence="6" type="ORF">KDL01_20355</name>
</gene>
<feature type="modified residue" description="N6-(pyridoxal phosphate)lysine" evidence="2 3">
    <location>
        <position position="44"/>
    </location>
</feature>